<proteinExistence type="predicted"/>
<reference evidence="1 2" key="1">
    <citation type="submission" date="2010-08" db="EMBL/GenBank/DDBJ databases">
        <title>Complete sequence of Gallionella capsiferriformans ES-2.</title>
        <authorList>
            <consortium name="US DOE Joint Genome Institute"/>
            <person name="Lucas S."/>
            <person name="Copeland A."/>
            <person name="Lapidus A."/>
            <person name="Cheng J.-F."/>
            <person name="Bruce D."/>
            <person name="Goodwin L."/>
            <person name="Pitluck S."/>
            <person name="Chertkov O."/>
            <person name="Davenport K.W."/>
            <person name="Detter J.C."/>
            <person name="Han C."/>
            <person name="Tapia R."/>
            <person name="Land M."/>
            <person name="Hauser L."/>
            <person name="Chang Y.-J."/>
            <person name="Jeffries C."/>
            <person name="Kyrpides N."/>
            <person name="Ivanova N."/>
            <person name="Mikhailova N."/>
            <person name="Shelobolina E.S."/>
            <person name="Picardal F."/>
            <person name="Roden E."/>
            <person name="Emerson D."/>
            <person name="Woyke T."/>
        </authorList>
    </citation>
    <scope>NUCLEOTIDE SEQUENCE [LARGE SCALE GENOMIC DNA]</scope>
    <source>
        <strain evidence="1 2">ES-2</strain>
    </source>
</reference>
<sequence>MYVRYYPRMHLINQYVAQTPLRARSHFLQSTPAFVRYAVKLTNASDHHMLVAEFEFLD</sequence>
<gene>
    <name evidence="1" type="ordered locus">Galf_1406</name>
</gene>
<evidence type="ECO:0000313" key="2">
    <source>
        <dbReference type="Proteomes" id="UP000001235"/>
    </source>
</evidence>
<accession>D9SFY5</accession>
<dbReference type="EMBL" id="CP002159">
    <property type="protein sequence ID" value="ADL55432.1"/>
    <property type="molecule type" value="Genomic_DNA"/>
</dbReference>
<protein>
    <submittedName>
        <fullName evidence="1">Uncharacterized protein</fullName>
    </submittedName>
</protein>
<keyword evidence="2" id="KW-1185">Reference proteome</keyword>
<dbReference type="KEGG" id="gca:Galf_1406"/>
<dbReference type="HOGENOM" id="CLU_2972936_0_0_4"/>
<organism evidence="1 2">
    <name type="scientific">Gallionella capsiferriformans (strain ES-2)</name>
    <name type="common">Gallionella ferruginea capsiferriformans (strain ES-2)</name>
    <dbReference type="NCBI Taxonomy" id="395494"/>
    <lineage>
        <taxon>Bacteria</taxon>
        <taxon>Pseudomonadati</taxon>
        <taxon>Pseudomonadota</taxon>
        <taxon>Betaproteobacteria</taxon>
        <taxon>Nitrosomonadales</taxon>
        <taxon>Gallionellaceae</taxon>
        <taxon>Gallionella</taxon>
    </lineage>
</organism>
<name>D9SFY5_GALCS</name>
<dbReference type="AlphaFoldDB" id="D9SFY5"/>
<dbReference type="Proteomes" id="UP000001235">
    <property type="component" value="Chromosome"/>
</dbReference>
<evidence type="ECO:0000313" key="1">
    <source>
        <dbReference type="EMBL" id="ADL55432.1"/>
    </source>
</evidence>